<dbReference type="Pfam" id="PF12730">
    <property type="entry name" value="ABC2_membrane_4"/>
    <property type="match status" value="1"/>
</dbReference>
<feature type="transmembrane region" description="Helical" evidence="1">
    <location>
        <begin position="138"/>
        <end position="158"/>
    </location>
</feature>
<proteinExistence type="predicted"/>
<gene>
    <name evidence="2" type="ORF">WHI96_20755</name>
</gene>
<evidence type="ECO:0000313" key="3">
    <source>
        <dbReference type="Proteomes" id="UP001464923"/>
    </source>
</evidence>
<feature type="transmembrane region" description="Helical" evidence="1">
    <location>
        <begin position="216"/>
        <end position="236"/>
    </location>
</feature>
<dbReference type="EMBL" id="JBEDNP010000013">
    <property type="protein sequence ID" value="MEQ3541249.1"/>
    <property type="molecule type" value="Genomic_DNA"/>
</dbReference>
<dbReference type="CDD" id="cd21809">
    <property type="entry name" value="ABC-2_lan_permease-like"/>
    <property type="match status" value="1"/>
</dbReference>
<keyword evidence="1" id="KW-1133">Transmembrane helix</keyword>
<dbReference type="Proteomes" id="UP001464923">
    <property type="component" value="Unassembled WGS sequence"/>
</dbReference>
<keyword evidence="1" id="KW-0472">Membrane</keyword>
<feature type="transmembrane region" description="Helical" evidence="1">
    <location>
        <begin position="170"/>
        <end position="196"/>
    </location>
</feature>
<dbReference type="RefSeq" id="WP_345641785.1">
    <property type="nucleotide sequence ID" value="NZ_BAABLY010000007.1"/>
</dbReference>
<keyword evidence="3" id="KW-1185">Reference proteome</keyword>
<comment type="caution">
    <text evidence="2">The sequence shown here is derived from an EMBL/GenBank/DDBJ whole genome shotgun (WGS) entry which is preliminary data.</text>
</comment>
<organism evidence="2 3">
    <name type="scientific">Pseudonocardia tropica</name>
    <dbReference type="NCBI Taxonomy" id="681289"/>
    <lineage>
        <taxon>Bacteria</taxon>
        <taxon>Bacillati</taxon>
        <taxon>Actinomycetota</taxon>
        <taxon>Actinomycetes</taxon>
        <taxon>Pseudonocardiales</taxon>
        <taxon>Pseudonocardiaceae</taxon>
        <taxon>Pseudonocardia</taxon>
    </lineage>
</organism>
<keyword evidence="1" id="KW-0812">Transmembrane</keyword>
<feature type="transmembrane region" description="Helical" evidence="1">
    <location>
        <begin position="17"/>
        <end position="37"/>
    </location>
</feature>
<feature type="transmembrane region" description="Helical" evidence="1">
    <location>
        <begin position="97"/>
        <end position="126"/>
    </location>
</feature>
<evidence type="ECO:0000313" key="2">
    <source>
        <dbReference type="EMBL" id="MEQ3541249.1"/>
    </source>
</evidence>
<evidence type="ECO:0000256" key="1">
    <source>
        <dbReference type="SAM" id="Phobius"/>
    </source>
</evidence>
<accession>A0ABV1JZ74</accession>
<reference evidence="2 3" key="1">
    <citation type="submission" date="2024-03" db="EMBL/GenBank/DDBJ databases">
        <title>Draft genome sequence of Pseudonocardia tropica JCM 19149.</title>
        <authorList>
            <person name="Butdee W."/>
            <person name="Duangmal K."/>
        </authorList>
    </citation>
    <scope>NUCLEOTIDE SEQUENCE [LARGE SCALE GENOMIC DNA]</scope>
    <source>
        <strain evidence="2 3">JCM 19149</strain>
    </source>
</reference>
<feature type="transmembrane region" description="Helical" evidence="1">
    <location>
        <begin position="49"/>
        <end position="76"/>
    </location>
</feature>
<protein>
    <submittedName>
        <fullName evidence="2">ABC transporter permease</fullName>
    </submittedName>
</protein>
<sequence>MGSVVAELLKLRRSHSWAVVVALPLMAVFTGTATTLASGRPLDDGWQTLWLRVVVFHGLVPQAVGLAALGSLVWRVEHRPGNWDALTGRGVGGREIVLGKLAALSVLAAVMQVFLLLGTAVAGTLVFDLPGLPPLRHVLVTAVVVVACIPVLALQSALSMRMRSFAAPVAIALVGAVVSVGVLLAGTGAFLVAVPYALLARATQLGTGVVADDGTITAGTVLGIVAAAVVTTAVLVETTARLLERGDLHQGVRSGSRGPG</sequence>
<name>A0ABV1JZ74_9PSEU</name>